<keyword evidence="4" id="KW-0560">Oxidoreductase</keyword>
<name>A0ABR3IQC8_9AGAR</name>
<evidence type="ECO:0000256" key="2">
    <source>
        <dbReference type="ARBA" id="ARBA00022630"/>
    </source>
</evidence>
<dbReference type="InterPro" id="IPR050493">
    <property type="entry name" value="FAD-dep_Monooxygenase_BioMet"/>
</dbReference>
<sequence>MAIDLKSPKQAELPIQFVIVGGGLAGLACAIALRRVGHKVLVLEKNSNLDSATGGVRMPPNLSKILYHWGLKDELHKIAIKSMAIDLILFETGELLGKHIWDDELFREARGDFIFAHHADVRQFLYDTAISAGAKVRLGAVVSSIDPEARTVSLDSGEVLNADVIVGADGQWGVSRGCMDVETPDASGLVMYSTTVPKQSLMDDPELADLWDESLTSMYSWFGNGHGVLAFPTGGQAELALYVYAPANGEEPSWEDEPSSDALQSALQQCEPRLRKLARLAAPSHCVPVRNYSELEDWVHESGHMVLIGQAAHPIPPGSIQDCAMTIEDGAVLAKLFSHLRSEDQISSFLYAFEELRQPRCTAVITKEVGIIHYMTMPPCEMQEFRDQSMRAKRDAGLNALQSTDDMAETQEWAEIKEVFGYDAEDEADNWWVEWGRLRLRAKGEDVTNFLDVKMTVSS</sequence>
<evidence type="ECO:0000256" key="4">
    <source>
        <dbReference type="ARBA" id="ARBA00023002"/>
    </source>
</evidence>
<keyword evidence="8" id="KW-1185">Reference proteome</keyword>
<dbReference type="Proteomes" id="UP001556367">
    <property type="component" value="Unassembled WGS sequence"/>
</dbReference>
<dbReference type="PANTHER" id="PTHR13789">
    <property type="entry name" value="MONOOXYGENASE"/>
    <property type="match status" value="1"/>
</dbReference>
<keyword evidence="2" id="KW-0285">Flavoprotein</keyword>
<feature type="domain" description="FAD-binding" evidence="6">
    <location>
        <begin position="17"/>
        <end position="366"/>
    </location>
</feature>
<dbReference type="PROSITE" id="PS51257">
    <property type="entry name" value="PROKAR_LIPOPROTEIN"/>
    <property type="match status" value="1"/>
</dbReference>
<dbReference type="EMBL" id="JASNQZ010000018">
    <property type="protein sequence ID" value="KAL0945526.1"/>
    <property type="molecule type" value="Genomic_DNA"/>
</dbReference>
<evidence type="ECO:0000256" key="1">
    <source>
        <dbReference type="ARBA" id="ARBA00007992"/>
    </source>
</evidence>
<evidence type="ECO:0000313" key="7">
    <source>
        <dbReference type="EMBL" id="KAL0945526.1"/>
    </source>
</evidence>
<comment type="caution">
    <text evidence="7">The sequence shown here is derived from an EMBL/GenBank/DDBJ whole genome shotgun (WGS) entry which is preliminary data.</text>
</comment>
<dbReference type="InterPro" id="IPR002938">
    <property type="entry name" value="FAD-bd"/>
</dbReference>
<dbReference type="Pfam" id="PF01494">
    <property type="entry name" value="FAD_binding_3"/>
    <property type="match status" value="1"/>
</dbReference>
<reference evidence="8" key="1">
    <citation type="submission" date="2024-06" db="EMBL/GenBank/DDBJ databases">
        <title>Multi-omics analyses provide insights into the biosynthesis of the anticancer antibiotic pleurotin in Hohenbuehelia grisea.</title>
        <authorList>
            <person name="Weaver J.A."/>
            <person name="Alberti F."/>
        </authorList>
    </citation>
    <scope>NUCLEOTIDE SEQUENCE [LARGE SCALE GENOMIC DNA]</scope>
    <source>
        <strain evidence="8">T-177</strain>
    </source>
</reference>
<keyword evidence="3" id="KW-0274">FAD</keyword>
<dbReference type="SUPFAM" id="SSF51905">
    <property type="entry name" value="FAD/NAD(P)-binding domain"/>
    <property type="match status" value="1"/>
</dbReference>
<dbReference type="PRINTS" id="PR00420">
    <property type="entry name" value="RNGMNOXGNASE"/>
</dbReference>
<evidence type="ECO:0000256" key="5">
    <source>
        <dbReference type="ARBA" id="ARBA00023033"/>
    </source>
</evidence>
<gene>
    <name evidence="7" type="ORF">HGRIS_001008</name>
</gene>
<evidence type="ECO:0000259" key="6">
    <source>
        <dbReference type="Pfam" id="PF01494"/>
    </source>
</evidence>
<protein>
    <recommendedName>
        <fullName evidence="6">FAD-binding domain-containing protein</fullName>
    </recommendedName>
</protein>
<proteinExistence type="inferred from homology"/>
<dbReference type="Gene3D" id="3.50.50.60">
    <property type="entry name" value="FAD/NAD(P)-binding domain"/>
    <property type="match status" value="1"/>
</dbReference>
<evidence type="ECO:0000313" key="8">
    <source>
        <dbReference type="Proteomes" id="UP001556367"/>
    </source>
</evidence>
<dbReference type="PANTHER" id="PTHR13789:SF306">
    <property type="entry name" value="HYDROXYLASE, PUTATIVE-RELATED"/>
    <property type="match status" value="1"/>
</dbReference>
<comment type="similarity">
    <text evidence="1">Belongs to the paxM FAD-dependent monooxygenase family.</text>
</comment>
<organism evidence="7 8">
    <name type="scientific">Hohenbuehelia grisea</name>
    <dbReference type="NCBI Taxonomy" id="104357"/>
    <lineage>
        <taxon>Eukaryota</taxon>
        <taxon>Fungi</taxon>
        <taxon>Dikarya</taxon>
        <taxon>Basidiomycota</taxon>
        <taxon>Agaricomycotina</taxon>
        <taxon>Agaricomycetes</taxon>
        <taxon>Agaricomycetidae</taxon>
        <taxon>Agaricales</taxon>
        <taxon>Pleurotineae</taxon>
        <taxon>Pleurotaceae</taxon>
        <taxon>Hohenbuehelia</taxon>
    </lineage>
</organism>
<keyword evidence="5" id="KW-0503">Monooxygenase</keyword>
<evidence type="ECO:0000256" key="3">
    <source>
        <dbReference type="ARBA" id="ARBA00022827"/>
    </source>
</evidence>
<accession>A0ABR3IQC8</accession>
<dbReference type="InterPro" id="IPR036188">
    <property type="entry name" value="FAD/NAD-bd_sf"/>
</dbReference>